<accession>A0ACB8ARQ2</accession>
<reference evidence="1" key="1">
    <citation type="journal article" date="2021" name="New Phytol.">
        <title>Evolutionary innovations through gain and loss of genes in the ectomycorrhizal Boletales.</title>
        <authorList>
            <person name="Wu G."/>
            <person name="Miyauchi S."/>
            <person name="Morin E."/>
            <person name="Kuo A."/>
            <person name="Drula E."/>
            <person name="Varga T."/>
            <person name="Kohler A."/>
            <person name="Feng B."/>
            <person name="Cao Y."/>
            <person name="Lipzen A."/>
            <person name="Daum C."/>
            <person name="Hundley H."/>
            <person name="Pangilinan J."/>
            <person name="Johnson J."/>
            <person name="Barry K."/>
            <person name="LaButti K."/>
            <person name="Ng V."/>
            <person name="Ahrendt S."/>
            <person name="Min B."/>
            <person name="Choi I.G."/>
            <person name="Park H."/>
            <person name="Plett J.M."/>
            <person name="Magnuson J."/>
            <person name="Spatafora J.W."/>
            <person name="Nagy L.G."/>
            <person name="Henrissat B."/>
            <person name="Grigoriev I.V."/>
            <person name="Yang Z.L."/>
            <person name="Xu J."/>
            <person name="Martin F.M."/>
        </authorList>
    </citation>
    <scope>NUCLEOTIDE SEQUENCE</scope>
    <source>
        <strain evidence="1">ATCC 28755</strain>
    </source>
</reference>
<sequence>MVALNLKSAILITLSYIISFAGAKPVSNCVVPHAQLGPSLGIYERSYCTTESEFDIFFLRGAPLEGNWDPDKCQCVEFKSQLPDGVRSIVFQPGREPQKVSVLLVQNESCDFPPNEKYDGELNSFLSWSDVERGVSVRTRFSSRGLCFRRSFTNAI</sequence>
<evidence type="ECO:0000313" key="1">
    <source>
        <dbReference type="EMBL" id="KAH7915982.1"/>
    </source>
</evidence>
<dbReference type="Proteomes" id="UP000790377">
    <property type="component" value="Unassembled WGS sequence"/>
</dbReference>
<evidence type="ECO:0000313" key="2">
    <source>
        <dbReference type="Proteomes" id="UP000790377"/>
    </source>
</evidence>
<comment type="caution">
    <text evidence="1">The sequence shown here is derived from an EMBL/GenBank/DDBJ whole genome shotgun (WGS) entry which is preliminary data.</text>
</comment>
<name>A0ACB8ARQ2_9AGAM</name>
<gene>
    <name evidence="1" type="ORF">BJ138DRAFT_1140433</name>
</gene>
<keyword evidence="2" id="KW-1185">Reference proteome</keyword>
<protein>
    <submittedName>
        <fullName evidence="1">Uncharacterized protein</fullName>
    </submittedName>
</protein>
<proteinExistence type="predicted"/>
<dbReference type="EMBL" id="MU267594">
    <property type="protein sequence ID" value="KAH7915982.1"/>
    <property type="molecule type" value="Genomic_DNA"/>
</dbReference>
<organism evidence="1 2">
    <name type="scientific">Hygrophoropsis aurantiaca</name>
    <dbReference type="NCBI Taxonomy" id="72124"/>
    <lineage>
        <taxon>Eukaryota</taxon>
        <taxon>Fungi</taxon>
        <taxon>Dikarya</taxon>
        <taxon>Basidiomycota</taxon>
        <taxon>Agaricomycotina</taxon>
        <taxon>Agaricomycetes</taxon>
        <taxon>Agaricomycetidae</taxon>
        <taxon>Boletales</taxon>
        <taxon>Coniophorineae</taxon>
        <taxon>Hygrophoropsidaceae</taxon>
        <taxon>Hygrophoropsis</taxon>
    </lineage>
</organism>